<dbReference type="RefSeq" id="WP_213944838.1">
    <property type="nucleotide sequence ID" value="NZ_JAHCMY010000003.1"/>
</dbReference>
<dbReference type="PANTHER" id="PTHR21666">
    <property type="entry name" value="PEPTIDASE-RELATED"/>
    <property type="match status" value="1"/>
</dbReference>
<dbReference type="SUPFAM" id="SSF51261">
    <property type="entry name" value="Duplicated hybrid motif"/>
    <property type="match status" value="1"/>
</dbReference>
<dbReference type="Gene3D" id="2.30.30.40">
    <property type="entry name" value="SH3 Domains"/>
    <property type="match status" value="1"/>
</dbReference>
<dbReference type="InterPro" id="IPR003646">
    <property type="entry name" value="SH3-like_bac-type"/>
</dbReference>
<keyword evidence="3" id="KW-1185">Reference proteome</keyword>
<dbReference type="AlphaFoldDB" id="A0AAP2G4E5"/>
<comment type="caution">
    <text evidence="2">The sequence shown here is derived from an EMBL/GenBank/DDBJ whole genome shotgun (WGS) entry which is preliminary data.</text>
</comment>
<dbReference type="Gene3D" id="2.70.70.10">
    <property type="entry name" value="Glucose Permease (Domain IIA)"/>
    <property type="match status" value="1"/>
</dbReference>
<dbReference type="SMART" id="SM00287">
    <property type="entry name" value="SH3b"/>
    <property type="match status" value="1"/>
</dbReference>
<dbReference type="Pfam" id="PF01551">
    <property type="entry name" value="Peptidase_M23"/>
    <property type="match status" value="1"/>
</dbReference>
<organism evidence="2 3">
    <name type="scientific">Litoribacter ruber</name>
    <dbReference type="NCBI Taxonomy" id="702568"/>
    <lineage>
        <taxon>Bacteria</taxon>
        <taxon>Pseudomonadati</taxon>
        <taxon>Bacteroidota</taxon>
        <taxon>Cytophagia</taxon>
        <taxon>Cytophagales</taxon>
        <taxon>Cyclobacteriaceae</taxon>
        <taxon>Litoribacter</taxon>
    </lineage>
</organism>
<gene>
    <name evidence="2" type="ORF">KI659_08080</name>
</gene>
<sequence>MNQNGIFLFFITMKKYVSLIAITLLMACNGTRVDRFLGERSPYEKYKNGLETSSLEHSAMVRDWVRIGEKVLSDSLSINLPYQEVGYFDPKEASAMLLRYEVKEGQRINVKVEPVSQVDSQYFVDVFEVGADGQLARRHYAEEELSISYEVKKDGLHAVRVQPELFRGGVFSLQVSNEATLAFPIPEKTSRNIASFYGDGRDAGARKHEGVDIFAPRGTPVVAVRDGRVRRVGNNRLGGKVVNLSGPGYSYYYAHLDSQLVDVGQAVQLGDTLGLVGNTGNAITTAPHLHFGIYRAGRGAVDPFHFLHSPDELAEMELQDTTMIGNFHRVANARINLRSLPSTSGDIVRELSQHEVLRVEAQTKDWYRVTLPNQEKAYVFASLVEPVENPLETVTLSQSDLLREDKEGAAYFENTLESGEAERLGHFENEQLLRTASGRLLWKAPVED</sequence>
<reference evidence="2 3" key="1">
    <citation type="submission" date="2021-05" db="EMBL/GenBank/DDBJ databases">
        <authorList>
            <person name="Zhang Z.D."/>
            <person name="Osman G."/>
        </authorList>
    </citation>
    <scope>NUCLEOTIDE SEQUENCE [LARGE SCALE GENOMIC DNA]</scope>
    <source>
        <strain evidence="2 3">KCTC 32217</strain>
    </source>
</reference>
<dbReference type="Pfam" id="PF08239">
    <property type="entry name" value="SH3_3"/>
    <property type="match status" value="1"/>
</dbReference>
<protein>
    <submittedName>
        <fullName evidence="2">M23 family metallopeptidase</fullName>
    </submittedName>
</protein>
<evidence type="ECO:0000313" key="3">
    <source>
        <dbReference type="Proteomes" id="UP001319104"/>
    </source>
</evidence>
<dbReference type="Proteomes" id="UP001319104">
    <property type="component" value="Unassembled WGS sequence"/>
</dbReference>
<dbReference type="CDD" id="cd12797">
    <property type="entry name" value="M23_peptidase"/>
    <property type="match status" value="1"/>
</dbReference>
<dbReference type="PANTHER" id="PTHR21666:SF268">
    <property type="entry name" value="PEPTIDASE M23 DOMAIN-CONTAINING PROTEIN"/>
    <property type="match status" value="1"/>
</dbReference>
<dbReference type="GO" id="GO:0004222">
    <property type="term" value="F:metalloendopeptidase activity"/>
    <property type="evidence" value="ECO:0007669"/>
    <property type="project" value="TreeGrafter"/>
</dbReference>
<dbReference type="EMBL" id="JAHCMY010000003">
    <property type="protein sequence ID" value="MBS9523971.1"/>
    <property type="molecule type" value="Genomic_DNA"/>
</dbReference>
<proteinExistence type="predicted"/>
<dbReference type="InterPro" id="IPR050570">
    <property type="entry name" value="Cell_wall_metabolism_enzyme"/>
</dbReference>
<dbReference type="InterPro" id="IPR011055">
    <property type="entry name" value="Dup_hybrid_motif"/>
</dbReference>
<accession>A0AAP2G4E5</accession>
<name>A0AAP2G4E5_9BACT</name>
<dbReference type="InterPro" id="IPR016047">
    <property type="entry name" value="M23ase_b-sheet_dom"/>
</dbReference>
<evidence type="ECO:0000259" key="1">
    <source>
        <dbReference type="SMART" id="SM00287"/>
    </source>
</evidence>
<feature type="domain" description="SH3b" evidence="1">
    <location>
        <begin position="325"/>
        <end position="388"/>
    </location>
</feature>
<evidence type="ECO:0000313" key="2">
    <source>
        <dbReference type="EMBL" id="MBS9523971.1"/>
    </source>
</evidence>